<evidence type="ECO:0000313" key="2">
    <source>
        <dbReference type="Proteomes" id="UP000460412"/>
    </source>
</evidence>
<keyword evidence="2" id="KW-1185">Reference proteome</keyword>
<reference evidence="1 2" key="1">
    <citation type="submission" date="2019-12" db="EMBL/GenBank/DDBJ databases">
        <title>Sporaefaciens musculi gen. nov., sp. nov., a novel bacterium isolated from the caecum of an obese mouse.</title>
        <authorList>
            <person name="Rasmussen T.S."/>
            <person name="Streidl T."/>
            <person name="Hitch T.C.A."/>
            <person name="Wortmann E."/>
            <person name="Deptula P."/>
            <person name="Hansen M."/>
            <person name="Nielsen D.S."/>
            <person name="Clavel T."/>
            <person name="Vogensen F.K."/>
        </authorList>
    </citation>
    <scope>NUCLEOTIDE SEQUENCE [LARGE SCALE GENOMIC DNA]</scope>
    <source>
        <strain evidence="1 2">WCA-9-b2</strain>
    </source>
</reference>
<proteinExistence type="predicted"/>
<dbReference type="Proteomes" id="UP000460412">
    <property type="component" value="Unassembled WGS sequence"/>
</dbReference>
<organism evidence="1 2">
    <name type="scientific">Sporofaciens musculi</name>
    <dbReference type="NCBI Taxonomy" id="2681861"/>
    <lineage>
        <taxon>Bacteria</taxon>
        <taxon>Bacillati</taxon>
        <taxon>Bacillota</taxon>
        <taxon>Clostridia</taxon>
        <taxon>Lachnospirales</taxon>
        <taxon>Lachnospiraceae</taxon>
        <taxon>Sporofaciens</taxon>
    </lineage>
</organism>
<dbReference type="RefSeq" id="WP_159753858.1">
    <property type="nucleotide sequence ID" value="NZ_WUQX01000001.1"/>
</dbReference>
<dbReference type="AlphaFoldDB" id="A0A7X3MK86"/>
<evidence type="ECO:0000313" key="1">
    <source>
        <dbReference type="EMBL" id="MXP77963.1"/>
    </source>
</evidence>
<gene>
    <name evidence="1" type="ORF">GN277_22200</name>
</gene>
<protein>
    <submittedName>
        <fullName evidence="1">Uncharacterized protein</fullName>
    </submittedName>
</protein>
<name>A0A7X3MK86_9FIRM</name>
<sequence length="470" mass="55292">MTKKEFKRTVQCGLGRCVQELQTTQNLEKYRDIVLWACTHESAYDAQCEGPKSRHLYEMVKCFPDRQPFVEAAAVYLDKNIFDYGWEFSYACCFLELAAQDGNLSAAGILKKYFGMMYEMLKHPNRHISEDIPPLCYNFSVLCISVVRLAHTEDEWEKRYFKVMEELGFLFLKNPRLCYWHFETFQWYGEDKCGKANIRRRIKEKAKNNRGIQSYLSSMEKQEECWKNEGDEPRRKKQEALTADNIYHNLKEGGRVGRTVPIMAASMMLKNGKTEEVRELTAYYQKETDLSLRSQLLRLLEKGKCPEFLDAKTVIRDSRSEDECLRENAFLALQSVRDKKVHDYAIELLDRKERTEDVICLLANNYQKEDHDILVSLVTSLPVTYKENISWHGPFMAILDMFKRGGSKHLPKELLPYIYENTLCSCCRFSAVREMSRRRMLTEDIIRECLYDSYEDTREFAKTKGKYKDV</sequence>
<comment type="caution">
    <text evidence="1">The sequence shown here is derived from an EMBL/GenBank/DDBJ whole genome shotgun (WGS) entry which is preliminary data.</text>
</comment>
<accession>A0A7X3MK86</accession>
<dbReference type="EMBL" id="WUQX01000001">
    <property type="protein sequence ID" value="MXP77963.1"/>
    <property type="molecule type" value="Genomic_DNA"/>
</dbReference>